<organism evidence="4">
    <name type="scientific">marine metagenome</name>
    <dbReference type="NCBI Taxonomy" id="408172"/>
    <lineage>
        <taxon>unclassified sequences</taxon>
        <taxon>metagenomes</taxon>
        <taxon>ecological metagenomes</taxon>
    </lineage>
</organism>
<dbReference type="PANTHER" id="PTHR43003">
    <property type="entry name" value="DNA-3-METHYLADENINE GLYCOSYLASE"/>
    <property type="match status" value="1"/>
</dbReference>
<proteinExistence type="predicted"/>
<evidence type="ECO:0000313" key="4">
    <source>
        <dbReference type="EMBL" id="SVD67634.1"/>
    </source>
</evidence>
<evidence type="ECO:0000256" key="2">
    <source>
        <dbReference type="ARBA" id="ARBA00023204"/>
    </source>
</evidence>
<dbReference type="GO" id="GO:0032131">
    <property type="term" value="F:alkylated DNA binding"/>
    <property type="evidence" value="ECO:0007669"/>
    <property type="project" value="TreeGrafter"/>
</dbReference>
<dbReference type="SMART" id="SM00478">
    <property type="entry name" value="ENDO3c"/>
    <property type="match status" value="1"/>
</dbReference>
<feature type="domain" description="HhH-GPD" evidence="3">
    <location>
        <begin position="49"/>
        <end position="202"/>
    </location>
</feature>
<gene>
    <name evidence="4" type="ORF">METZ01_LOCUS420488</name>
</gene>
<dbReference type="GO" id="GO:0043916">
    <property type="term" value="F:DNA-7-methylguanine glycosylase activity"/>
    <property type="evidence" value="ECO:0007669"/>
    <property type="project" value="TreeGrafter"/>
</dbReference>
<evidence type="ECO:0000256" key="1">
    <source>
        <dbReference type="ARBA" id="ARBA00022763"/>
    </source>
</evidence>
<accession>A0A382X9S9</accession>
<dbReference type="AlphaFoldDB" id="A0A382X9S9"/>
<dbReference type="GO" id="GO:0005737">
    <property type="term" value="C:cytoplasm"/>
    <property type="evidence" value="ECO:0007669"/>
    <property type="project" value="TreeGrafter"/>
</dbReference>
<dbReference type="PANTHER" id="PTHR43003:SF5">
    <property type="entry name" value="DNA-3-METHYLADENINE GLYCOSYLASE"/>
    <property type="match status" value="1"/>
</dbReference>
<dbReference type="InterPro" id="IPR003265">
    <property type="entry name" value="HhH-GPD_domain"/>
</dbReference>
<reference evidence="4" key="1">
    <citation type="submission" date="2018-05" db="EMBL/GenBank/DDBJ databases">
        <authorList>
            <person name="Lanie J.A."/>
            <person name="Ng W.-L."/>
            <person name="Kazmierczak K.M."/>
            <person name="Andrzejewski T.M."/>
            <person name="Davidsen T.M."/>
            <person name="Wayne K.J."/>
            <person name="Tettelin H."/>
            <person name="Glass J.I."/>
            <person name="Rusch D."/>
            <person name="Podicherti R."/>
            <person name="Tsui H.-C.T."/>
            <person name="Winkler M.E."/>
        </authorList>
    </citation>
    <scope>NUCLEOTIDE SEQUENCE</scope>
</reference>
<keyword evidence="2" id="KW-0234">DNA repair</keyword>
<dbReference type="GO" id="GO:0006307">
    <property type="term" value="P:DNA alkylation repair"/>
    <property type="evidence" value="ECO:0007669"/>
    <property type="project" value="TreeGrafter"/>
</dbReference>
<dbReference type="SUPFAM" id="SSF48150">
    <property type="entry name" value="DNA-glycosylase"/>
    <property type="match status" value="1"/>
</dbReference>
<sequence length="210" mass="24642">MRIEKIISYLTKKDPVLRKIFKRNFICPILEESNLNTKYLFVQLSRTIVGQQLSKKAANSIWSRLAVDALTPSKFIKKIKKVRIAQATKFGLSKSKLSYIKEILKRIESKEFDFSKLSELNDDEVMRKLMDLKGVGIWSAEMFLMFSLKRKDIFSKRDAGLRRAIAYLYDDNDLTDKKIERIVMRWAPYKSIVCWYLWKGLDEGILKKNG</sequence>
<dbReference type="InterPro" id="IPR051912">
    <property type="entry name" value="Alkylbase_DNA_Glycosylase/TA"/>
</dbReference>
<dbReference type="Gene3D" id="1.10.1670.40">
    <property type="match status" value="1"/>
</dbReference>
<dbReference type="GO" id="GO:0008725">
    <property type="term" value="F:DNA-3-methyladenine glycosylase activity"/>
    <property type="evidence" value="ECO:0007669"/>
    <property type="project" value="TreeGrafter"/>
</dbReference>
<dbReference type="InterPro" id="IPR011257">
    <property type="entry name" value="DNA_glycosylase"/>
</dbReference>
<dbReference type="CDD" id="cd00056">
    <property type="entry name" value="ENDO3c"/>
    <property type="match status" value="1"/>
</dbReference>
<protein>
    <recommendedName>
        <fullName evidence="3">HhH-GPD domain-containing protein</fullName>
    </recommendedName>
</protein>
<dbReference type="Pfam" id="PF00730">
    <property type="entry name" value="HhH-GPD"/>
    <property type="match status" value="1"/>
</dbReference>
<keyword evidence="1" id="KW-0227">DNA damage</keyword>
<dbReference type="GO" id="GO:0032993">
    <property type="term" value="C:protein-DNA complex"/>
    <property type="evidence" value="ECO:0007669"/>
    <property type="project" value="TreeGrafter"/>
</dbReference>
<evidence type="ECO:0000259" key="3">
    <source>
        <dbReference type="SMART" id="SM00478"/>
    </source>
</evidence>
<name>A0A382X9S9_9ZZZZ</name>
<dbReference type="GO" id="GO:0006285">
    <property type="term" value="P:base-excision repair, AP site formation"/>
    <property type="evidence" value="ECO:0007669"/>
    <property type="project" value="TreeGrafter"/>
</dbReference>
<dbReference type="EMBL" id="UINC01165953">
    <property type="protein sequence ID" value="SVD67634.1"/>
    <property type="molecule type" value="Genomic_DNA"/>
</dbReference>
<dbReference type="Gene3D" id="1.10.340.30">
    <property type="entry name" value="Hypothetical protein, domain 2"/>
    <property type="match status" value="1"/>
</dbReference>